<reference evidence="1 2" key="1">
    <citation type="journal article" date="2013" name="BMC Genomics">
        <title>The miniature genome of a carnivorous plant Genlisea aurea contains a low number of genes and short non-coding sequences.</title>
        <authorList>
            <person name="Leushkin E.V."/>
            <person name="Sutormin R.A."/>
            <person name="Nabieva E.R."/>
            <person name="Penin A.A."/>
            <person name="Kondrashov A.S."/>
            <person name="Logacheva M.D."/>
        </authorList>
    </citation>
    <scope>NUCLEOTIDE SEQUENCE [LARGE SCALE GENOMIC DNA]</scope>
</reference>
<feature type="non-terminal residue" evidence="1">
    <location>
        <position position="204"/>
    </location>
</feature>
<sequence>VQTLKRPTPEEFLNVVNSWQPNLVYFRGDDSQNDGVRSFICGLLDMSSHEDTSELFNRPVSTSVYLELSSGQSLAEQLLSKGISYVIYWKNSVPYQASRFFRQTLLLVLQSSSCHPWDAFQLAEASFRLHCLRNNVTIPECENPDEDLGPKFIGEPPQISVECPETEDPWGGDGESSSGSLPAIKIYDDDVNLRFLVCGVASSL</sequence>
<comment type="caution">
    <text evidence="1">The sequence shown here is derived from an EMBL/GenBank/DDBJ whole genome shotgun (WGS) entry which is preliminary data.</text>
</comment>
<evidence type="ECO:0000313" key="2">
    <source>
        <dbReference type="Proteomes" id="UP000015453"/>
    </source>
</evidence>
<dbReference type="PANTHER" id="PTHR46694:SF1">
    <property type="entry name" value="AT-RICH INTERACTIVE DOMAIN-CONTAINING PROTEIN 4"/>
    <property type="match status" value="1"/>
</dbReference>
<dbReference type="Proteomes" id="UP000015453">
    <property type="component" value="Unassembled WGS sequence"/>
</dbReference>
<accession>S8CG77</accession>
<evidence type="ECO:0000313" key="1">
    <source>
        <dbReference type="EMBL" id="EPS65919.1"/>
    </source>
</evidence>
<dbReference type="EMBL" id="AUSU01003954">
    <property type="protein sequence ID" value="EPS65919.1"/>
    <property type="molecule type" value="Genomic_DNA"/>
</dbReference>
<gene>
    <name evidence="1" type="ORF">M569_08858</name>
</gene>
<organism evidence="1 2">
    <name type="scientific">Genlisea aurea</name>
    <dbReference type="NCBI Taxonomy" id="192259"/>
    <lineage>
        <taxon>Eukaryota</taxon>
        <taxon>Viridiplantae</taxon>
        <taxon>Streptophyta</taxon>
        <taxon>Embryophyta</taxon>
        <taxon>Tracheophyta</taxon>
        <taxon>Spermatophyta</taxon>
        <taxon>Magnoliopsida</taxon>
        <taxon>eudicotyledons</taxon>
        <taxon>Gunneridae</taxon>
        <taxon>Pentapetalae</taxon>
        <taxon>asterids</taxon>
        <taxon>lamiids</taxon>
        <taxon>Lamiales</taxon>
        <taxon>Lentibulariaceae</taxon>
        <taxon>Genlisea</taxon>
    </lineage>
</organism>
<dbReference type="AlphaFoldDB" id="S8CG77"/>
<dbReference type="PANTHER" id="PTHR46694">
    <property type="entry name" value="AT-RICH INTERACTIVE DOMAIN-CONTAINING PROTEIN 4"/>
    <property type="match status" value="1"/>
</dbReference>
<keyword evidence="2" id="KW-1185">Reference proteome</keyword>
<protein>
    <submittedName>
        <fullName evidence="1">Uncharacterized protein</fullName>
    </submittedName>
</protein>
<name>S8CG77_9LAMI</name>
<dbReference type="OrthoDB" id="10044343at2759"/>
<feature type="non-terminal residue" evidence="1">
    <location>
        <position position="1"/>
    </location>
</feature>
<proteinExistence type="predicted"/>
<dbReference type="InterPro" id="IPR042293">
    <property type="entry name" value="ARID4"/>
</dbReference>